<keyword evidence="5 6" id="KW-0472">Membrane</keyword>
<reference evidence="7 8" key="1">
    <citation type="submission" date="2023-07" db="EMBL/GenBank/DDBJ databases">
        <authorList>
            <person name="Peeters C."/>
        </authorList>
    </citation>
    <scope>NUCLEOTIDE SEQUENCE [LARGE SCALE GENOMIC DNA]</scope>
    <source>
        <strain evidence="7 8">R-38712</strain>
    </source>
</reference>
<feature type="transmembrane region" description="Helical" evidence="6">
    <location>
        <begin position="133"/>
        <end position="152"/>
    </location>
</feature>
<evidence type="ECO:0000256" key="3">
    <source>
        <dbReference type="ARBA" id="ARBA00022692"/>
    </source>
</evidence>
<keyword evidence="8" id="KW-1185">Reference proteome</keyword>
<protein>
    <recommendedName>
        <fullName evidence="9">Phosphate transporter</fullName>
    </recommendedName>
</protein>
<name>A0ABN9I019_RALPI</name>
<feature type="transmembrane region" description="Helical" evidence="6">
    <location>
        <begin position="337"/>
        <end position="357"/>
    </location>
</feature>
<dbReference type="EMBL" id="CATWFT010000004">
    <property type="protein sequence ID" value="CAJ0723274.1"/>
    <property type="molecule type" value="Genomic_DNA"/>
</dbReference>
<proteinExistence type="predicted"/>
<evidence type="ECO:0000313" key="7">
    <source>
        <dbReference type="EMBL" id="CAJ0723274.1"/>
    </source>
</evidence>
<dbReference type="PANTHER" id="PTHR11101:SF80">
    <property type="entry name" value="PHOSPHATE TRANSPORTER"/>
    <property type="match status" value="1"/>
</dbReference>
<evidence type="ECO:0000256" key="2">
    <source>
        <dbReference type="ARBA" id="ARBA00022448"/>
    </source>
</evidence>
<organism evidence="7 8">
    <name type="scientific">Ralstonia pickettii</name>
    <name type="common">Burkholderia pickettii</name>
    <dbReference type="NCBI Taxonomy" id="329"/>
    <lineage>
        <taxon>Bacteria</taxon>
        <taxon>Pseudomonadati</taxon>
        <taxon>Pseudomonadota</taxon>
        <taxon>Betaproteobacteria</taxon>
        <taxon>Burkholderiales</taxon>
        <taxon>Burkholderiaceae</taxon>
        <taxon>Ralstonia</taxon>
    </lineage>
</organism>
<evidence type="ECO:0000256" key="1">
    <source>
        <dbReference type="ARBA" id="ARBA00004141"/>
    </source>
</evidence>
<feature type="transmembrane region" description="Helical" evidence="6">
    <location>
        <begin position="236"/>
        <end position="267"/>
    </location>
</feature>
<dbReference type="Proteomes" id="UP001189303">
    <property type="component" value="Unassembled WGS sequence"/>
</dbReference>
<comment type="caution">
    <text evidence="7">The sequence shown here is derived from an EMBL/GenBank/DDBJ whole genome shotgun (WGS) entry which is preliminary data.</text>
</comment>
<keyword evidence="3 6" id="KW-0812">Transmembrane</keyword>
<feature type="transmembrane region" description="Helical" evidence="6">
    <location>
        <begin position="79"/>
        <end position="101"/>
    </location>
</feature>
<evidence type="ECO:0000256" key="6">
    <source>
        <dbReference type="SAM" id="Phobius"/>
    </source>
</evidence>
<accession>A0ABN9I019</accession>
<evidence type="ECO:0000256" key="4">
    <source>
        <dbReference type="ARBA" id="ARBA00022989"/>
    </source>
</evidence>
<keyword evidence="2" id="KW-0813">Transport</keyword>
<evidence type="ECO:0000256" key="5">
    <source>
        <dbReference type="ARBA" id="ARBA00023136"/>
    </source>
</evidence>
<gene>
    <name evidence="7" type="ORF">R38712_01822</name>
</gene>
<comment type="subcellular location">
    <subcellularLocation>
        <location evidence="1">Membrane</location>
        <topology evidence="1">Multi-pass membrane protein</topology>
    </subcellularLocation>
</comment>
<dbReference type="PANTHER" id="PTHR11101">
    <property type="entry name" value="PHOSPHATE TRANSPORTER"/>
    <property type="match status" value="1"/>
</dbReference>
<evidence type="ECO:0000313" key="8">
    <source>
        <dbReference type="Proteomes" id="UP001189303"/>
    </source>
</evidence>
<feature type="transmembrane region" description="Helical" evidence="6">
    <location>
        <begin position="288"/>
        <end position="306"/>
    </location>
</feature>
<dbReference type="Pfam" id="PF01384">
    <property type="entry name" value="PHO4"/>
    <property type="match status" value="1"/>
</dbReference>
<dbReference type="InterPro" id="IPR001204">
    <property type="entry name" value="Phos_transporter"/>
</dbReference>
<dbReference type="RefSeq" id="WP_316886792.1">
    <property type="nucleotide sequence ID" value="NZ_CATWFT010000004.1"/>
</dbReference>
<sequence length="358" mass="36970">MEWLLIIAATFLAFANGANDNFKGFATVWGSGTLEYRQALILATIATIVGSLLSWLLADGLVQQFSGKGLVASDATQSLPFIASVAMGAAVTVFLATRLGFPISTTHALIGGLVGAGAAQAGGVHFAKLFDTFLLPLLVSPLLAAALGVLAYRLLKVRPVEKDCACVALEPVALPATASAQQVSAMLPIIVIDQASECERAAMPVRLSISKYLDRLHVGSAMAICLARGVNDTPKLVALLLLAQGLGASQGSVVLVALAMALGGVLFARKVAQTMSQRVTKMDHTSGLAANLITASLVLFASKLGLPVSTTHVSVGAIAGVGASARKLDWHALRNVLLSWVLTLPLAASVAWAMNLAL</sequence>
<feature type="transmembrane region" description="Helical" evidence="6">
    <location>
        <begin position="39"/>
        <end position="58"/>
    </location>
</feature>
<keyword evidence="4 6" id="KW-1133">Transmembrane helix</keyword>
<evidence type="ECO:0008006" key="9">
    <source>
        <dbReference type="Google" id="ProtNLM"/>
    </source>
</evidence>